<name>A0A382XJQ1_9ZZZZ</name>
<evidence type="ECO:0000313" key="5">
    <source>
        <dbReference type="EMBL" id="SVD71377.1"/>
    </source>
</evidence>
<evidence type="ECO:0000259" key="4">
    <source>
        <dbReference type="Pfam" id="PF00108"/>
    </source>
</evidence>
<dbReference type="InterPro" id="IPR016039">
    <property type="entry name" value="Thiolase-like"/>
</dbReference>
<keyword evidence="3" id="KW-0012">Acyltransferase</keyword>
<dbReference type="PROSITE" id="PS00098">
    <property type="entry name" value="THIOLASE_1"/>
    <property type="match status" value="1"/>
</dbReference>
<accession>A0A382XJQ1</accession>
<dbReference type="InterPro" id="IPR002155">
    <property type="entry name" value="Thiolase"/>
</dbReference>
<dbReference type="InterPro" id="IPR020615">
    <property type="entry name" value="Thiolase_acyl_enz_int_AS"/>
</dbReference>
<protein>
    <recommendedName>
        <fullName evidence="4">Thiolase N-terminal domain-containing protein</fullName>
    </recommendedName>
</protein>
<evidence type="ECO:0000256" key="2">
    <source>
        <dbReference type="ARBA" id="ARBA00022679"/>
    </source>
</evidence>
<feature type="non-terminal residue" evidence="5">
    <location>
        <position position="229"/>
    </location>
</feature>
<keyword evidence="2" id="KW-0808">Transferase</keyword>
<reference evidence="5" key="1">
    <citation type="submission" date="2018-05" db="EMBL/GenBank/DDBJ databases">
        <authorList>
            <person name="Lanie J.A."/>
            <person name="Ng W.-L."/>
            <person name="Kazmierczak K.M."/>
            <person name="Andrzejewski T.M."/>
            <person name="Davidsen T.M."/>
            <person name="Wayne K.J."/>
            <person name="Tettelin H."/>
            <person name="Glass J.I."/>
            <person name="Rusch D."/>
            <person name="Podicherti R."/>
            <person name="Tsui H.-C.T."/>
            <person name="Winkler M.E."/>
        </authorList>
    </citation>
    <scope>NUCLEOTIDE SEQUENCE</scope>
</reference>
<gene>
    <name evidence="5" type="ORF">METZ01_LOCUS424231</name>
</gene>
<sequence>MAKKSIDIVFTTALRTAIGRYKGMWSKYQAHDLGEAVIKNILIKSKVEPKFIDEVIMGQVLTGDTGQNPARQAAIRAGIPKEKTGYVINQVCGSGLRSIVAGYQSILLGDAKMVIAGGQESMTNSKEEMMLKDGLIDAYNNYHMGITAENVAEKWKISREEQDTFAASSQSKAQEAIKNKKFMEEIIDKSSEDEHPRKGVTIENLSKLKPAFKENGTVTAGNSSGINDG</sequence>
<feature type="domain" description="Thiolase N-terminal" evidence="4">
    <location>
        <begin position="9"/>
        <end position="229"/>
    </location>
</feature>
<dbReference type="InterPro" id="IPR020616">
    <property type="entry name" value="Thiolase_N"/>
</dbReference>
<dbReference type="EMBL" id="UINC01168376">
    <property type="protein sequence ID" value="SVD71377.1"/>
    <property type="molecule type" value="Genomic_DNA"/>
</dbReference>
<comment type="similarity">
    <text evidence="1">Belongs to the thiolase-like superfamily. Thiolase family.</text>
</comment>
<organism evidence="5">
    <name type="scientific">marine metagenome</name>
    <dbReference type="NCBI Taxonomy" id="408172"/>
    <lineage>
        <taxon>unclassified sequences</taxon>
        <taxon>metagenomes</taxon>
        <taxon>ecological metagenomes</taxon>
    </lineage>
</organism>
<proteinExistence type="inferred from homology"/>
<evidence type="ECO:0000256" key="1">
    <source>
        <dbReference type="ARBA" id="ARBA00010982"/>
    </source>
</evidence>
<evidence type="ECO:0000256" key="3">
    <source>
        <dbReference type="ARBA" id="ARBA00023315"/>
    </source>
</evidence>
<dbReference type="CDD" id="cd00751">
    <property type="entry name" value="thiolase"/>
    <property type="match status" value="1"/>
</dbReference>
<dbReference type="GO" id="GO:0016747">
    <property type="term" value="F:acyltransferase activity, transferring groups other than amino-acyl groups"/>
    <property type="evidence" value="ECO:0007669"/>
    <property type="project" value="InterPro"/>
</dbReference>
<dbReference type="SUPFAM" id="SSF53901">
    <property type="entry name" value="Thiolase-like"/>
    <property type="match status" value="1"/>
</dbReference>
<dbReference type="Gene3D" id="3.40.47.10">
    <property type="match status" value="2"/>
</dbReference>
<dbReference type="PANTHER" id="PTHR18919:SF107">
    <property type="entry name" value="ACETYL-COA ACETYLTRANSFERASE, CYTOSOLIC"/>
    <property type="match status" value="1"/>
</dbReference>
<dbReference type="Pfam" id="PF00108">
    <property type="entry name" value="Thiolase_N"/>
    <property type="match status" value="1"/>
</dbReference>
<dbReference type="PANTHER" id="PTHR18919">
    <property type="entry name" value="ACETYL-COA C-ACYLTRANSFERASE"/>
    <property type="match status" value="1"/>
</dbReference>
<dbReference type="AlphaFoldDB" id="A0A382XJQ1"/>